<feature type="transmembrane region" description="Helical" evidence="5">
    <location>
        <begin position="103"/>
        <end position="120"/>
    </location>
</feature>
<evidence type="ECO:0000256" key="5">
    <source>
        <dbReference type="RuleBase" id="RU367026"/>
    </source>
</evidence>
<comment type="function">
    <text evidence="5">May play a role in anterograde transport of membrane proteins from the endoplasmic reticulum to the Golgi.</text>
</comment>
<comment type="caution">
    <text evidence="8">The sequence shown here is derived from an EMBL/GenBank/DDBJ whole genome shotgun (WGS) entry which is preliminary data.</text>
</comment>
<dbReference type="EMBL" id="JAPMOS010000018">
    <property type="protein sequence ID" value="KAJ4459585.1"/>
    <property type="molecule type" value="Genomic_DNA"/>
</dbReference>
<evidence type="ECO:0000256" key="3">
    <source>
        <dbReference type="ARBA" id="ARBA00022989"/>
    </source>
</evidence>
<gene>
    <name evidence="8" type="ORF">PAPYR_4311</name>
</gene>
<sequence length="154" mass="17084">MISTFSLIWYIVIIELVLWCLLAFLPGAAGARIGRASERLLAIPHVKWVASVLFAVLSLVFLSSLNDTRIAAANKARKMAMGIVSASDHLQLNNILFRAQRNAYLSGMVLILAVILWRTTQLIQRQSEASHSTRTTVQVIREKPETSSDPKKAL</sequence>
<evidence type="ECO:0000313" key="8">
    <source>
        <dbReference type="EMBL" id="KAJ4459585.1"/>
    </source>
</evidence>
<feature type="transmembrane region" description="Helical" evidence="5">
    <location>
        <begin position="46"/>
        <end position="65"/>
    </location>
</feature>
<evidence type="ECO:0000256" key="4">
    <source>
        <dbReference type="ARBA" id="ARBA00023136"/>
    </source>
</evidence>
<dbReference type="PANTHER" id="PTHR12701">
    <property type="entry name" value="BCR-ASSOCIATED PROTEIN, BAP"/>
    <property type="match status" value="1"/>
</dbReference>
<comment type="subcellular location">
    <subcellularLocation>
        <location evidence="5">Endoplasmic reticulum membrane</location>
        <topology evidence="5">Multi-pass membrane protein</topology>
    </subcellularLocation>
    <subcellularLocation>
        <location evidence="1">Membrane</location>
        <topology evidence="1">Multi-pass membrane protein</topology>
    </subcellularLocation>
</comment>
<feature type="transmembrane region" description="Helical" evidence="5">
    <location>
        <begin position="6"/>
        <end position="25"/>
    </location>
</feature>
<keyword evidence="5" id="KW-0256">Endoplasmic reticulum</keyword>
<feature type="domain" description="BAP29/BAP31 transmembrane" evidence="7">
    <location>
        <begin position="4"/>
        <end position="133"/>
    </location>
</feature>
<evidence type="ECO:0000256" key="2">
    <source>
        <dbReference type="ARBA" id="ARBA00022692"/>
    </source>
</evidence>
<dbReference type="InterPro" id="IPR008417">
    <property type="entry name" value="BAP29/BAP31"/>
</dbReference>
<evidence type="ECO:0000256" key="1">
    <source>
        <dbReference type="ARBA" id="ARBA00004141"/>
    </source>
</evidence>
<comment type="similarity">
    <text evidence="5">Belongs to the BCAP29/BCAP31 family.</text>
</comment>
<reference evidence="8" key="1">
    <citation type="journal article" date="2022" name="bioRxiv">
        <title>Genomics of Preaxostyla Flagellates Illuminates Evolutionary Transitions and the Path Towards Mitochondrial Loss.</title>
        <authorList>
            <person name="Novak L.V.F."/>
            <person name="Treitli S.C."/>
            <person name="Pyrih J."/>
            <person name="Halakuc P."/>
            <person name="Pipaliya S.V."/>
            <person name="Vacek V."/>
            <person name="Brzon O."/>
            <person name="Soukal P."/>
            <person name="Eme L."/>
            <person name="Dacks J.B."/>
            <person name="Karnkowska A."/>
            <person name="Elias M."/>
            <person name="Hampl V."/>
        </authorList>
    </citation>
    <scope>NUCLEOTIDE SEQUENCE</scope>
    <source>
        <strain evidence="8">RCP-MX</strain>
    </source>
</reference>
<keyword evidence="2 5" id="KW-0812">Transmembrane</keyword>
<proteinExistence type="inferred from homology"/>
<keyword evidence="5" id="KW-0653">Protein transport</keyword>
<evidence type="ECO:0000259" key="7">
    <source>
        <dbReference type="Pfam" id="PF05529"/>
    </source>
</evidence>
<feature type="compositionally biased region" description="Basic and acidic residues" evidence="6">
    <location>
        <begin position="140"/>
        <end position="154"/>
    </location>
</feature>
<keyword evidence="5" id="KW-0813">Transport</keyword>
<accession>A0ABQ8US69</accession>
<dbReference type="Proteomes" id="UP001141327">
    <property type="component" value="Unassembled WGS sequence"/>
</dbReference>
<keyword evidence="4 5" id="KW-0472">Membrane</keyword>
<dbReference type="Pfam" id="PF05529">
    <property type="entry name" value="Bap31"/>
    <property type="match status" value="1"/>
</dbReference>
<protein>
    <recommendedName>
        <fullName evidence="5">Endoplasmic reticulum transmembrane protein</fullName>
    </recommendedName>
</protein>
<keyword evidence="5" id="KW-0931">ER-Golgi transport</keyword>
<keyword evidence="9" id="KW-1185">Reference proteome</keyword>
<feature type="region of interest" description="Disordered" evidence="6">
    <location>
        <begin position="133"/>
        <end position="154"/>
    </location>
</feature>
<dbReference type="InterPro" id="IPR040463">
    <property type="entry name" value="BAP29/BAP31_N"/>
</dbReference>
<organism evidence="8 9">
    <name type="scientific">Paratrimastix pyriformis</name>
    <dbReference type="NCBI Taxonomy" id="342808"/>
    <lineage>
        <taxon>Eukaryota</taxon>
        <taxon>Metamonada</taxon>
        <taxon>Preaxostyla</taxon>
        <taxon>Paratrimastigidae</taxon>
        <taxon>Paratrimastix</taxon>
    </lineage>
</organism>
<evidence type="ECO:0000256" key="6">
    <source>
        <dbReference type="SAM" id="MobiDB-lite"/>
    </source>
</evidence>
<dbReference type="PANTHER" id="PTHR12701:SF20">
    <property type="entry name" value="ENDOPLASMIC RETICULUM TRANSMEMBRANE PROTEIN"/>
    <property type="match status" value="1"/>
</dbReference>
<name>A0ABQ8US69_9EUKA</name>
<keyword evidence="3 5" id="KW-1133">Transmembrane helix</keyword>
<evidence type="ECO:0000313" key="9">
    <source>
        <dbReference type="Proteomes" id="UP001141327"/>
    </source>
</evidence>